<dbReference type="EMBL" id="KZ678142">
    <property type="protein sequence ID" value="PSN62071.1"/>
    <property type="molecule type" value="Genomic_DNA"/>
</dbReference>
<feature type="compositionally biased region" description="Basic residues" evidence="1">
    <location>
        <begin position="264"/>
        <end position="273"/>
    </location>
</feature>
<dbReference type="Proteomes" id="UP000240883">
    <property type="component" value="Unassembled WGS sequence"/>
</dbReference>
<accession>A0A2T2N9C6</accession>
<feature type="region of interest" description="Disordered" evidence="1">
    <location>
        <begin position="84"/>
        <end position="349"/>
    </location>
</feature>
<evidence type="ECO:0000313" key="2">
    <source>
        <dbReference type="EMBL" id="PSN62071.1"/>
    </source>
</evidence>
<feature type="compositionally biased region" description="Low complexity" evidence="1">
    <location>
        <begin position="229"/>
        <end position="263"/>
    </location>
</feature>
<dbReference type="OrthoDB" id="3801023at2759"/>
<feature type="compositionally biased region" description="Polar residues" evidence="1">
    <location>
        <begin position="143"/>
        <end position="161"/>
    </location>
</feature>
<feature type="compositionally biased region" description="Basic and acidic residues" evidence="1">
    <location>
        <begin position="277"/>
        <end position="290"/>
    </location>
</feature>
<proteinExistence type="predicted"/>
<keyword evidence="3" id="KW-1185">Reference proteome</keyword>
<feature type="compositionally biased region" description="Low complexity" evidence="1">
    <location>
        <begin position="185"/>
        <end position="199"/>
    </location>
</feature>
<name>A0A2T2N9C6_CORCC</name>
<sequence>MAASRRSTRHAPHNRQGGLAPIERTDLCGSFVDEICRRYGIVLDRPHPTLHLHERVDIDLELLRELEQEWLPAELFLNRLRQVRTNPDPSSRQGVQRPKDRIRAPWHMNRGNHGSTDPSNSGFVPLVNRIPSPTPQTREDDPQASQTRQSRSIAPQTQGTILPQPQPQPASAPMLRSENNRNNRNDNSGNSGSRNSRNNTQNTPQRSSNHPPENRPRPHHHPTLIDRIPSPASQAHARAQSQSRSRTQSQPQPQTDPRPASNRWIRRHIHRSSRIPVHREPDPRTAHDPPPEYSLYDPNAPEPQNRGPPHAHASPGQRGRATAQRRGRFFWPCRRGTRQHRREGGRAARERERYDLAIFLGREVEGARMEGVGFGEYEEGDGEDELEEGEEYEFEYEEGVYDEGEEEFTAGQGGGERRGVIGAGLGTSMRRAVRTIRGLSHDLPGQLVRRNEEWKVCRARQKLAWLRKHKFLSDQDRLLATDLRG</sequence>
<evidence type="ECO:0000313" key="3">
    <source>
        <dbReference type="Proteomes" id="UP000240883"/>
    </source>
</evidence>
<reference evidence="2 3" key="1">
    <citation type="journal article" date="2018" name="Front. Microbiol.">
        <title>Genome-Wide Analysis of Corynespora cassiicola Leaf Fall Disease Putative Effectors.</title>
        <authorList>
            <person name="Lopez D."/>
            <person name="Ribeiro S."/>
            <person name="Label P."/>
            <person name="Fumanal B."/>
            <person name="Venisse J.S."/>
            <person name="Kohler A."/>
            <person name="de Oliveira R.R."/>
            <person name="Labutti K."/>
            <person name="Lipzen A."/>
            <person name="Lail K."/>
            <person name="Bauer D."/>
            <person name="Ohm R.A."/>
            <person name="Barry K.W."/>
            <person name="Spatafora J."/>
            <person name="Grigoriev I.V."/>
            <person name="Martin F.M."/>
            <person name="Pujade-Renaud V."/>
        </authorList>
    </citation>
    <scope>NUCLEOTIDE SEQUENCE [LARGE SCALE GENOMIC DNA]</scope>
    <source>
        <strain evidence="2 3">Philippines</strain>
    </source>
</reference>
<protein>
    <submittedName>
        <fullName evidence="2">Uncharacterized protein</fullName>
    </submittedName>
</protein>
<evidence type="ECO:0000256" key="1">
    <source>
        <dbReference type="SAM" id="MobiDB-lite"/>
    </source>
</evidence>
<dbReference type="AlphaFoldDB" id="A0A2T2N9C6"/>
<organism evidence="2 3">
    <name type="scientific">Corynespora cassiicola Philippines</name>
    <dbReference type="NCBI Taxonomy" id="1448308"/>
    <lineage>
        <taxon>Eukaryota</taxon>
        <taxon>Fungi</taxon>
        <taxon>Dikarya</taxon>
        <taxon>Ascomycota</taxon>
        <taxon>Pezizomycotina</taxon>
        <taxon>Dothideomycetes</taxon>
        <taxon>Pleosporomycetidae</taxon>
        <taxon>Pleosporales</taxon>
        <taxon>Corynesporascaceae</taxon>
        <taxon>Corynespora</taxon>
    </lineage>
</organism>
<feature type="compositionally biased region" description="Polar residues" evidence="1">
    <location>
        <begin position="112"/>
        <end position="122"/>
    </location>
</feature>
<feature type="compositionally biased region" description="Polar residues" evidence="1">
    <location>
        <begin position="84"/>
        <end position="94"/>
    </location>
</feature>
<gene>
    <name evidence="2" type="ORF">BS50DRAFT_592305</name>
</gene>